<accession>A0A6I8V350</accession>
<dbReference type="Proteomes" id="UP000001819">
    <property type="component" value="Chromosome 2"/>
</dbReference>
<reference evidence="3" key="2">
    <citation type="submission" date="2025-08" db="UniProtKB">
        <authorList>
            <consortium name="RefSeq"/>
        </authorList>
    </citation>
    <scope>IDENTIFICATION</scope>
    <source>
        <strain evidence="3">MV-25-SWS-2005</strain>
        <tissue evidence="3">Whole body</tissue>
    </source>
</reference>
<protein>
    <recommendedName>
        <fullName evidence="1">DUF4777 domain-containing protein</fullName>
    </recommendedName>
</protein>
<dbReference type="AlphaFoldDB" id="A0A6I8V350"/>
<dbReference type="InParanoid" id="A0A6I8V350"/>
<sequence>MSSQSDHLVVRALLTLNTIATLDEIVEHFTQRYDFNPEQRNRLLEVVEQTLKEAVRFGFIRMENGAYCLLKSAFSAQREQAVQTPIRPSMETQPSTEKRRVSSVTKCVSKLGSWCRIS</sequence>
<organism evidence="2 3">
    <name type="scientific">Drosophila pseudoobscura pseudoobscura</name>
    <name type="common">Fruit fly</name>
    <dbReference type="NCBI Taxonomy" id="46245"/>
    <lineage>
        <taxon>Eukaryota</taxon>
        <taxon>Metazoa</taxon>
        <taxon>Ecdysozoa</taxon>
        <taxon>Arthropoda</taxon>
        <taxon>Hexapoda</taxon>
        <taxon>Insecta</taxon>
        <taxon>Pterygota</taxon>
        <taxon>Neoptera</taxon>
        <taxon>Endopterygota</taxon>
        <taxon>Diptera</taxon>
        <taxon>Brachycera</taxon>
        <taxon>Muscomorpha</taxon>
        <taxon>Ephydroidea</taxon>
        <taxon>Drosophilidae</taxon>
        <taxon>Drosophila</taxon>
        <taxon>Sophophora</taxon>
    </lineage>
</organism>
<evidence type="ECO:0000313" key="2">
    <source>
        <dbReference type="Proteomes" id="UP000001819"/>
    </source>
</evidence>
<dbReference type="OMA" id="FIRMENG"/>
<evidence type="ECO:0000313" key="3">
    <source>
        <dbReference type="RefSeq" id="XP_002137677.1"/>
    </source>
</evidence>
<dbReference type="RefSeq" id="XP_002137677.1">
    <property type="nucleotide sequence ID" value="XM_002137641.3"/>
</dbReference>
<gene>
    <name evidence="3" type="primary">LOC6897534</name>
</gene>
<dbReference type="InterPro" id="IPR031957">
    <property type="entry name" value="DUF4777"/>
</dbReference>
<dbReference type="Bgee" id="FBgn0248721">
    <property type="expression patterns" value="Expressed in male reproductive system and 1 other cell type or tissue"/>
</dbReference>
<feature type="domain" description="DUF4777" evidence="1">
    <location>
        <begin position="1"/>
        <end position="69"/>
    </location>
</feature>
<name>A0A6I8V350_DROPS</name>
<keyword evidence="2" id="KW-1185">Reference proteome</keyword>
<evidence type="ECO:0000259" key="1">
    <source>
        <dbReference type="Pfam" id="PF16007"/>
    </source>
</evidence>
<reference evidence="2" key="1">
    <citation type="submission" date="2024-06" db="UniProtKB">
        <authorList>
            <consortium name="RefSeq"/>
        </authorList>
    </citation>
    <scope>NUCLEOTIDE SEQUENCE [LARGE SCALE GENOMIC DNA]</scope>
    <source>
        <strain evidence="2">MV2-25</strain>
    </source>
</reference>
<dbReference type="KEGG" id="dpo:6897534"/>
<dbReference type="GeneID" id="6897534"/>
<dbReference type="Pfam" id="PF16007">
    <property type="entry name" value="DUF4777"/>
    <property type="match status" value="1"/>
</dbReference>
<proteinExistence type="predicted"/>